<evidence type="ECO:0000256" key="6">
    <source>
        <dbReference type="SAM" id="Phobius"/>
    </source>
</evidence>
<evidence type="ECO:0000256" key="1">
    <source>
        <dbReference type="ARBA" id="ARBA00004651"/>
    </source>
</evidence>
<dbReference type="EMBL" id="PEWZ01000136">
    <property type="protein sequence ID" value="PIU33620.1"/>
    <property type="molecule type" value="Genomic_DNA"/>
</dbReference>
<feature type="transmembrane region" description="Helical" evidence="6">
    <location>
        <begin position="12"/>
        <end position="34"/>
    </location>
</feature>
<reference evidence="9" key="1">
    <citation type="submission" date="2017-09" db="EMBL/GenBank/DDBJ databases">
        <title>Depth-based differentiation of microbial function through sediment-hosted aquifers and enrichment of novel symbionts in the deep terrestrial subsurface.</title>
        <authorList>
            <person name="Probst A.J."/>
            <person name="Ladd B."/>
            <person name="Jarett J.K."/>
            <person name="Geller-Mcgrath D.E."/>
            <person name="Sieber C.M.K."/>
            <person name="Emerson J.B."/>
            <person name="Anantharaman K."/>
            <person name="Thomas B.C."/>
            <person name="Malmstrom R."/>
            <person name="Stieglmeier M."/>
            <person name="Klingl A."/>
            <person name="Woyke T."/>
            <person name="Ryan C.M."/>
            <person name="Banfield J.F."/>
        </authorList>
    </citation>
    <scope>NUCLEOTIDE SEQUENCE [LARGE SCALE GENOMIC DNA]</scope>
</reference>
<evidence type="ECO:0000256" key="3">
    <source>
        <dbReference type="ARBA" id="ARBA00022692"/>
    </source>
</evidence>
<protein>
    <recommendedName>
        <fullName evidence="7">SSD domain-containing protein</fullName>
    </recommendedName>
</protein>
<feature type="transmembrane region" description="Helical" evidence="6">
    <location>
        <begin position="54"/>
        <end position="75"/>
    </location>
</feature>
<dbReference type="AlphaFoldDB" id="A0A2M6YQS8"/>
<dbReference type="PROSITE" id="PS50156">
    <property type="entry name" value="SSD"/>
    <property type="match status" value="1"/>
</dbReference>
<dbReference type="InterPro" id="IPR050833">
    <property type="entry name" value="Poly_Biosynth_Transport"/>
</dbReference>
<organism evidence="8 9">
    <name type="scientific">Candidatus Shapirobacteria bacterium CG07_land_8_20_14_0_80_39_18</name>
    <dbReference type="NCBI Taxonomy" id="1974882"/>
    <lineage>
        <taxon>Bacteria</taxon>
        <taxon>Candidatus Shapironibacteriota</taxon>
    </lineage>
</organism>
<keyword evidence="2" id="KW-1003">Cell membrane</keyword>
<dbReference type="PANTHER" id="PTHR30250">
    <property type="entry name" value="PST FAMILY PREDICTED COLANIC ACID TRANSPORTER"/>
    <property type="match status" value="1"/>
</dbReference>
<dbReference type="InterPro" id="IPR000731">
    <property type="entry name" value="SSD"/>
</dbReference>
<feature type="transmembrane region" description="Helical" evidence="6">
    <location>
        <begin position="184"/>
        <end position="202"/>
    </location>
</feature>
<evidence type="ECO:0000313" key="8">
    <source>
        <dbReference type="EMBL" id="PIU33620.1"/>
    </source>
</evidence>
<dbReference type="GO" id="GO:0005886">
    <property type="term" value="C:plasma membrane"/>
    <property type="evidence" value="ECO:0007669"/>
    <property type="project" value="UniProtKB-SubCell"/>
</dbReference>
<evidence type="ECO:0000256" key="2">
    <source>
        <dbReference type="ARBA" id="ARBA00022475"/>
    </source>
</evidence>
<dbReference type="InterPro" id="IPR002797">
    <property type="entry name" value="Polysacc_synth"/>
</dbReference>
<feature type="transmembrane region" description="Helical" evidence="6">
    <location>
        <begin position="96"/>
        <end position="114"/>
    </location>
</feature>
<evidence type="ECO:0000256" key="5">
    <source>
        <dbReference type="ARBA" id="ARBA00023136"/>
    </source>
</evidence>
<gene>
    <name evidence="8" type="ORF">COT03_02880</name>
</gene>
<dbReference type="Pfam" id="PF01943">
    <property type="entry name" value="Polysacc_synt"/>
    <property type="match status" value="1"/>
</dbReference>
<feature type="domain" description="SSD" evidence="7">
    <location>
        <begin position="1"/>
        <end position="148"/>
    </location>
</feature>
<accession>A0A2M6YQS8</accession>
<feature type="transmembrane region" description="Helical" evidence="6">
    <location>
        <begin position="157"/>
        <end position="178"/>
    </location>
</feature>
<keyword evidence="4 6" id="KW-1133">Transmembrane helix</keyword>
<feature type="transmembrane region" description="Helical" evidence="6">
    <location>
        <begin position="120"/>
        <end position="145"/>
    </location>
</feature>
<feature type="non-terminal residue" evidence="8">
    <location>
        <position position="312"/>
    </location>
</feature>
<feature type="transmembrane region" description="Helical" evidence="6">
    <location>
        <begin position="223"/>
        <end position="248"/>
    </location>
</feature>
<evidence type="ECO:0000313" key="9">
    <source>
        <dbReference type="Proteomes" id="UP000229502"/>
    </source>
</evidence>
<dbReference type="Proteomes" id="UP000229502">
    <property type="component" value="Unassembled WGS sequence"/>
</dbReference>
<keyword evidence="3 6" id="KW-0812">Transmembrane</keyword>
<proteinExistence type="predicted"/>
<dbReference type="PANTHER" id="PTHR30250:SF28">
    <property type="entry name" value="POLYSACCHARIDE BIOSYNTHESIS PROTEIN"/>
    <property type="match status" value="1"/>
</dbReference>
<sequence length="312" mass="34353">MRKIFNFFWKNALIKGSAIVLVGSLVSNFGTYLFHLVMGRLLGPADYGVLESLISITYFLGIPIGVLGLVVVKYVSREKNNKEKVASFIKKISRKIFIYGLVFHLLFLLSFPILKNLVKVNSFVLFLGLGLGSFLSIYLTLFSSILQGIMQFFKLSLFNIFGAWSKLAVAAILILLGFRVGGAVWAISISTLLTIILGYELVKKQIPLKSSPNIGIQDSLKNIGNYSLAVLVSNLSLVSLFTVDVILARHFLSPIDAGRYASLSVLGKVIFFASSPIVSVMFPMVSEKHANGGKYQKLFISSFLMVLAISIF</sequence>
<evidence type="ECO:0000259" key="7">
    <source>
        <dbReference type="PROSITE" id="PS50156"/>
    </source>
</evidence>
<keyword evidence="5 6" id="KW-0472">Membrane</keyword>
<evidence type="ECO:0000256" key="4">
    <source>
        <dbReference type="ARBA" id="ARBA00022989"/>
    </source>
</evidence>
<comment type="caution">
    <text evidence="8">The sequence shown here is derived from an EMBL/GenBank/DDBJ whole genome shotgun (WGS) entry which is preliminary data.</text>
</comment>
<comment type="subcellular location">
    <subcellularLocation>
        <location evidence="1">Cell membrane</location>
        <topology evidence="1">Multi-pass membrane protein</topology>
    </subcellularLocation>
</comment>
<feature type="transmembrane region" description="Helical" evidence="6">
    <location>
        <begin position="260"/>
        <end position="283"/>
    </location>
</feature>
<name>A0A2M6YQS8_9BACT</name>